<protein>
    <submittedName>
        <fullName evidence="1">Uncharacterized protein</fullName>
    </submittedName>
</protein>
<dbReference type="EMBL" id="VUMG01000003">
    <property type="protein sequence ID" value="MSS45912.1"/>
    <property type="molecule type" value="Genomic_DNA"/>
</dbReference>
<organism evidence="1 2">
    <name type="scientific">Cutibacterium porci</name>
    <dbReference type="NCBI Taxonomy" id="2605781"/>
    <lineage>
        <taxon>Bacteria</taxon>
        <taxon>Bacillati</taxon>
        <taxon>Actinomycetota</taxon>
        <taxon>Actinomycetes</taxon>
        <taxon>Propionibacteriales</taxon>
        <taxon>Propionibacteriaceae</taxon>
        <taxon>Cutibacterium</taxon>
    </lineage>
</organism>
<gene>
    <name evidence="1" type="ORF">FYJ43_07650</name>
</gene>
<dbReference type="RefSeq" id="WP_154563638.1">
    <property type="nucleotide sequence ID" value="NZ_VUMG01000003.1"/>
</dbReference>
<name>A0A7K0J7H5_9ACTN</name>
<comment type="caution">
    <text evidence="1">The sequence shown here is derived from an EMBL/GenBank/DDBJ whole genome shotgun (WGS) entry which is preliminary data.</text>
</comment>
<keyword evidence="2" id="KW-1185">Reference proteome</keyword>
<proteinExistence type="predicted"/>
<evidence type="ECO:0000313" key="2">
    <source>
        <dbReference type="Proteomes" id="UP000466104"/>
    </source>
</evidence>
<evidence type="ECO:0000313" key="1">
    <source>
        <dbReference type="EMBL" id="MSS45912.1"/>
    </source>
</evidence>
<accession>A0A7K0J7H5</accession>
<dbReference type="Proteomes" id="UP000466104">
    <property type="component" value="Unassembled WGS sequence"/>
</dbReference>
<reference evidence="1 2" key="1">
    <citation type="submission" date="2019-08" db="EMBL/GenBank/DDBJ databases">
        <title>In-depth cultivation of the pig gut microbiome towards novel bacterial diversity and tailored functional studies.</title>
        <authorList>
            <person name="Wylensek D."/>
            <person name="Hitch T.C.A."/>
            <person name="Clavel T."/>
        </authorList>
    </citation>
    <scope>NUCLEOTIDE SEQUENCE [LARGE SCALE GENOMIC DNA]</scope>
    <source>
        <strain evidence="1 2">WCA-380-WT-3A</strain>
    </source>
</reference>
<sequence>MTSKRIYGRKLCMLVGQDRYDGDVISYTLSQDDKADGLTFGDIATGIISGTLKIKAIQSTEAKSFWRFCWEHTGEAAKVRLAPHGNETASDAEPFVDFEATIGNIPDLGGDAGVDSVFDFETEWSGRITKTLVSSGALTAVDRG</sequence>
<dbReference type="AlphaFoldDB" id="A0A7K0J7H5"/>